<dbReference type="Pfam" id="PF09906">
    <property type="entry name" value="DUF2135"/>
    <property type="match status" value="1"/>
</dbReference>
<dbReference type="Gene3D" id="1.25.40.10">
    <property type="entry name" value="Tetratricopeptide repeat domain"/>
    <property type="match status" value="1"/>
</dbReference>
<dbReference type="Pfam" id="PF08487">
    <property type="entry name" value="VIT"/>
    <property type="match status" value="1"/>
</dbReference>
<dbReference type="InterPro" id="IPR013694">
    <property type="entry name" value="VIT"/>
</dbReference>
<evidence type="ECO:0000313" key="4">
    <source>
        <dbReference type="Proteomes" id="UP000539642"/>
    </source>
</evidence>
<dbReference type="AlphaFoldDB" id="A0A840V9E0"/>
<gene>
    <name evidence="3" type="ORF">HNQ81_003297</name>
</gene>
<organism evidence="3 4">
    <name type="scientific">Desulfoprunum benzoelyticum</name>
    <dbReference type="NCBI Taxonomy" id="1506996"/>
    <lineage>
        <taxon>Bacteria</taxon>
        <taxon>Pseudomonadati</taxon>
        <taxon>Thermodesulfobacteriota</taxon>
        <taxon>Desulfobulbia</taxon>
        <taxon>Desulfobulbales</taxon>
        <taxon>Desulfobulbaceae</taxon>
        <taxon>Desulfoprunum</taxon>
    </lineage>
</organism>
<dbReference type="Proteomes" id="UP000539642">
    <property type="component" value="Unassembled WGS sequence"/>
</dbReference>
<dbReference type="InterPro" id="IPR011990">
    <property type="entry name" value="TPR-like_helical_dom_sf"/>
</dbReference>
<dbReference type="PROSITE" id="PS51468">
    <property type="entry name" value="VIT"/>
    <property type="match status" value="1"/>
</dbReference>
<reference evidence="3 4" key="1">
    <citation type="submission" date="2020-08" db="EMBL/GenBank/DDBJ databases">
        <title>Genomic Encyclopedia of Type Strains, Phase IV (KMG-IV): sequencing the most valuable type-strain genomes for metagenomic binning, comparative biology and taxonomic classification.</title>
        <authorList>
            <person name="Goeker M."/>
        </authorList>
    </citation>
    <scope>NUCLEOTIDE SEQUENCE [LARGE SCALE GENOMIC DNA]</scope>
    <source>
        <strain evidence="3 4">DSM 28570</strain>
    </source>
</reference>
<feature type="region of interest" description="Disordered" evidence="1">
    <location>
        <begin position="575"/>
        <end position="594"/>
    </location>
</feature>
<evidence type="ECO:0000313" key="3">
    <source>
        <dbReference type="EMBL" id="MBB5349541.1"/>
    </source>
</evidence>
<dbReference type="PANTHER" id="PTHR45737">
    <property type="entry name" value="VON WILLEBRAND FACTOR A DOMAIN-CONTAINING PROTEIN 5A"/>
    <property type="match status" value="1"/>
</dbReference>
<dbReference type="SUPFAM" id="SSF48452">
    <property type="entry name" value="TPR-like"/>
    <property type="match status" value="1"/>
</dbReference>
<dbReference type="RefSeq" id="WP_183352325.1">
    <property type="nucleotide sequence ID" value="NZ_JACHEO010000028.1"/>
</dbReference>
<dbReference type="SMART" id="SM00609">
    <property type="entry name" value="VIT"/>
    <property type="match status" value="1"/>
</dbReference>
<dbReference type="EMBL" id="JACHEO010000028">
    <property type="protein sequence ID" value="MBB5349541.1"/>
    <property type="molecule type" value="Genomic_DNA"/>
</dbReference>
<protein>
    <submittedName>
        <fullName evidence="3">Tetratricopeptide (TPR) repeat protein</fullName>
    </submittedName>
</protein>
<dbReference type="PANTHER" id="PTHR45737:SF6">
    <property type="entry name" value="VON WILLEBRAND FACTOR A DOMAIN-CONTAINING PROTEIN 5A"/>
    <property type="match status" value="1"/>
</dbReference>
<accession>A0A840V9E0</accession>
<name>A0A840V9E0_9BACT</name>
<sequence length="1042" mass="116920">MDFVTGEGGRKNQFGVHDRLPSMNSPHGELPIQLTSLDIKVTVSGLFAQTTQTMCFHNPNSRVLEGELTFPLPDNGVVCGYALDIDGRMLDGVIVAKKEARQILEVEIRKGIDPGLVEQSQGNVYRTRVYPIPARGTRTVSITYTSELNLSGNEAGYYLPLQHAQDLDAVSLRIEVRQTPVVPTISGGQGNMNLTHWQNMWVAEARLTRGVPTDDLLIRLPDLPDRVDMVETTGEGETFFCISELMKQHSPEQAWRPNKIGIAWDASGSRTDTSRDLEFLQVLFSRWRNLAVEVRVFSNRLDNITTFCVGDGQAEELYRYLQELPSDGATDFSQLDLTDTWDAEAWLLFTDGMATVNDRLPRIGGTRVFTCTSQVRNNPAFLRYLAERSGGTCINLLQTGADKAAAMVIHFQAVPANAAIDGCANISTFLQGDRLVILGQLTGWSGTVTLSTGENITINAAQANQGEVIARQWAGRHIQNLSILQGSQSEEILTLARKYGVVSTGTSLLVLENIDQYLEYGVEPPASRPEMLAAYRSHHEIREKEIKVLSSGHLEVIVALWQKRVEWWKKEYKPVSPQPGPRRRSATVESPMTQRSFSAATEADVFESDICFSRSEPFDVFESCAPSSFQADEDEWSAYEQDFVPQPQRPSTTLMAWSPDTPYLERIRSTPGEGYRQYLRQRQEYAASPAFFFDCADHFLGTGEREIGLRVLSNLLEMDLEEVSLMRMYAWRLQQAGELDQAIEVFERILTLRDDEPQSYRDLALALGERWQATAAGDDILRAMDLLYTVARQPWERFPEIEIIALMELNRLIRLANLAGIAPPAHFDRRLIKVLDLDIRISMSWDADLTDIDLHVFEPAGEHASYAHQLTAIGGLVSRDFRDGYGPEEYVLRWAVPGAYQIKAHYYGSQQQTLCGPCTVTVNVFTNYCRPDEQRQVMTLRLEESGADFLVGEVVIKGDRTSSSRKRLSLPDTLHRLRKGMTVDQIMEMIGQPHKVESAEEESDSMVLVYCLPDRSELKIALGPELLWARLAMAGAEVEIVA</sequence>
<comment type="caution">
    <text evidence="3">The sequence shown here is derived from an EMBL/GenBank/DDBJ whole genome shotgun (WGS) entry which is preliminary data.</text>
</comment>
<feature type="region of interest" description="Disordered" evidence="1">
    <location>
        <begin position="1"/>
        <end position="22"/>
    </location>
</feature>
<dbReference type="InterPro" id="IPR019220">
    <property type="entry name" value="DUF2135"/>
</dbReference>
<feature type="domain" description="VIT" evidence="2">
    <location>
        <begin position="18"/>
        <end position="146"/>
    </location>
</feature>
<keyword evidence="4" id="KW-1185">Reference proteome</keyword>
<proteinExistence type="predicted"/>
<evidence type="ECO:0000256" key="1">
    <source>
        <dbReference type="SAM" id="MobiDB-lite"/>
    </source>
</evidence>
<evidence type="ECO:0000259" key="2">
    <source>
        <dbReference type="PROSITE" id="PS51468"/>
    </source>
</evidence>